<dbReference type="STRING" id="692275.M3BQS0"/>
<dbReference type="eggNOG" id="ENOG502QQXX">
    <property type="taxonomic scope" value="Eukaryota"/>
</dbReference>
<dbReference type="InterPro" id="IPR007219">
    <property type="entry name" value="XnlR_reg_dom"/>
</dbReference>
<keyword evidence="5" id="KW-1185">Reference proteome</keyword>
<dbReference type="OrthoDB" id="3034343at2759"/>
<evidence type="ECO:0000256" key="1">
    <source>
        <dbReference type="ARBA" id="ARBA00023242"/>
    </source>
</evidence>
<dbReference type="GO" id="GO:0006351">
    <property type="term" value="P:DNA-templated transcription"/>
    <property type="evidence" value="ECO:0007669"/>
    <property type="project" value="InterPro"/>
</dbReference>
<protein>
    <submittedName>
        <fullName evidence="4">Fungal_trans-domain-containing protein</fullName>
    </submittedName>
</protein>
<dbReference type="SMART" id="SM00906">
    <property type="entry name" value="Fungal_trans"/>
    <property type="match status" value="1"/>
</dbReference>
<dbReference type="GeneID" id="27906421"/>
<sequence>MEKQQRSPRSPVQGRKYKSRKERPCDACKRRKVCCIRESGDDACSLCRMQSQICRYDQGPTPRRRRPAASMPTSSESEVTTPGAMLPQTSASPSVENPERTRSEWISQYVGLSGDQDPLVLRHANFNKSNYYKNGDWGCLRLRSDGTTPSLFTVVPDSHLDARPPYYPPSSLLDAAYPLHHELLSSYFEVIHTSFPLLDPARFTKGNKIDLPLLGTMYSLAQPFCSAAADLSYVPINSFVFQALPIEARAPRLDTVEASLLFLHRHTQIHRAPTTPGLDAEIGALVGMCHDAGLNVDPTHWDLSASDRSRRKRIWWALYISDKWAALGLGRPSFISEDACNVPLVTLADIPSATVSKDALPKTSSHMFVAMAALTQILAAILSTFYTLKAAEQMTRATPSEASSIKAFFERQLLEYHTRYLSPLERIVDLFLDPTGTVFLAFYTVEIVLYRALLRCVSPAEPLCIQIRHQSKQVMLAISKLLENLQVTRLRAFWWSPISRINFALAGGFMFSMLLSSITDEDIEYWSSEITRYRRLLDMQSMSFDTTKLAAARMSALANVSAGGRPHSAGSGSIDPKQAFCRDFGAELNTL</sequence>
<gene>
    <name evidence="4" type="ORF">SEPMUDRAFT_54021</name>
</gene>
<evidence type="ECO:0000313" key="4">
    <source>
        <dbReference type="EMBL" id="EMF08448.1"/>
    </source>
</evidence>
<dbReference type="RefSeq" id="XP_016756569.1">
    <property type="nucleotide sequence ID" value="XM_016909284.1"/>
</dbReference>
<evidence type="ECO:0000256" key="2">
    <source>
        <dbReference type="SAM" id="MobiDB-lite"/>
    </source>
</evidence>
<accession>M3BQS0</accession>
<dbReference type="InterPro" id="IPR050797">
    <property type="entry name" value="Carb_Metab_Trans_Reg"/>
</dbReference>
<dbReference type="OMA" id="FWWSPIS"/>
<dbReference type="Pfam" id="PF04082">
    <property type="entry name" value="Fungal_trans"/>
    <property type="match status" value="1"/>
</dbReference>
<organism evidence="4 5">
    <name type="scientific">Sphaerulina musiva (strain SO2202)</name>
    <name type="common">Poplar stem canker fungus</name>
    <name type="synonym">Septoria musiva</name>
    <dbReference type="NCBI Taxonomy" id="692275"/>
    <lineage>
        <taxon>Eukaryota</taxon>
        <taxon>Fungi</taxon>
        <taxon>Dikarya</taxon>
        <taxon>Ascomycota</taxon>
        <taxon>Pezizomycotina</taxon>
        <taxon>Dothideomycetes</taxon>
        <taxon>Dothideomycetidae</taxon>
        <taxon>Mycosphaerellales</taxon>
        <taxon>Mycosphaerellaceae</taxon>
        <taxon>Sphaerulina</taxon>
    </lineage>
</organism>
<dbReference type="GO" id="GO:0008270">
    <property type="term" value="F:zinc ion binding"/>
    <property type="evidence" value="ECO:0007669"/>
    <property type="project" value="InterPro"/>
</dbReference>
<evidence type="ECO:0000313" key="5">
    <source>
        <dbReference type="Proteomes" id="UP000016931"/>
    </source>
</evidence>
<name>M3BQS0_SPHMS</name>
<feature type="region of interest" description="Disordered" evidence="2">
    <location>
        <begin position="57"/>
        <end position="100"/>
    </location>
</feature>
<feature type="region of interest" description="Disordered" evidence="2">
    <location>
        <begin position="1"/>
        <end position="24"/>
    </location>
</feature>
<feature type="domain" description="Zn(2)-C6 fungal-type" evidence="3">
    <location>
        <begin position="24"/>
        <end position="54"/>
    </location>
</feature>
<dbReference type="GO" id="GO:0001080">
    <property type="term" value="P:nitrogen catabolite activation of transcription from RNA polymerase II promoter"/>
    <property type="evidence" value="ECO:0007669"/>
    <property type="project" value="TreeGrafter"/>
</dbReference>
<dbReference type="Proteomes" id="UP000016931">
    <property type="component" value="Unassembled WGS sequence"/>
</dbReference>
<dbReference type="CDD" id="cd00067">
    <property type="entry name" value="GAL4"/>
    <property type="match status" value="1"/>
</dbReference>
<dbReference type="GO" id="GO:0005634">
    <property type="term" value="C:nucleus"/>
    <property type="evidence" value="ECO:0007669"/>
    <property type="project" value="TreeGrafter"/>
</dbReference>
<dbReference type="HOGENOM" id="CLU_006632_5_0_1"/>
<reference evidence="4 5" key="1">
    <citation type="journal article" date="2012" name="PLoS Pathog.">
        <title>Diverse lifestyles and strategies of plant pathogenesis encoded in the genomes of eighteen Dothideomycetes fungi.</title>
        <authorList>
            <person name="Ohm R.A."/>
            <person name="Feau N."/>
            <person name="Henrissat B."/>
            <person name="Schoch C.L."/>
            <person name="Horwitz B.A."/>
            <person name="Barry K.W."/>
            <person name="Condon B.J."/>
            <person name="Copeland A.C."/>
            <person name="Dhillon B."/>
            <person name="Glaser F."/>
            <person name="Hesse C.N."/>
            <person name="Kosti I."/>
            <person name="LaButti K."/>
            <person name="Lindquist E.A."/>
            <person name="Lucas S."/>
            <person name="Salamov A.A."/>
            <person name="Bradshaw R.E."/>
            <person name="Ciuffetti L."/>
            <person name="Hamelin R.C."/>
            <person name="Kema G.H.J."/>
            <person name="Lawrence C."/>
            <person name="Scott J.A."/>
            <person name="Spatafora J.W."/>
            <person name="Turgeon B.G."/>
            <person name="de Wit P.J.G.M."/>
            <person name="Zhong S."/>
            <person name="Goodwin S.B."/>
            <person name="Grigoriev I.V."/>
        </authorList>
    </citation>
    <scope>NUCLEOTIDE SEQUENCE [LARGE SCALE GENOMIC DNA]</scope>
    <source>
        <strain evidence="4 5">SO2202</strain>
    </source>
</reference>
<dbReference type="PANTHER" id="PTHR31668">
    <property type="entry name" value="GLUCOSE TRANSPORT TRANSCRIPTION REGULATOR RGT1-RELATED-RELATED"/>
    <property type="match status" value="1"/>
</dbReference>
<dbReference type="PANTHER" id="PTHR31668:SF4">
    <property type="entry name" value="TRANSCRIPTIONAL ACTIVATOR PROTEIN DAL81"/>
    <property type="match status" value="1"/>
</dbReference>
<dbReference type="GO" id="GO:0000981">
    <property type="term" value="F:DNA-binding transcription factor activity, RNA polymerase II-specific"/>
    <property type="evidence" value="ECO:0007669"/>
    <property type="project" value="InterPro"/>
</dbReference>
<proteinExistence type="predicted"/>
<keyword evidence="1" id="KW-0539">Nucleus</keyword>
<dbReference type="PROSITE" id="PS00463">
    <property type="entry name" value="ZN2_CY6_FUNGAL_1"/>
    <property type="match status" value="1"/>
</dbReference>
<dbReference type="EMBL" id="KB456271">
    <property type="protein sequence ID" value="EMF08448.1"/>
    <property type="molecule type" value="Genomic_DNA"/>
</dbReference>
<dbReference type="InterPro" id="IPR001138">
    <property type="entry name" value="Zn2Cys6_DnaBD"/>
</dbReference>
<dbReference type="GO" id="GO:0003677">
    <property type="term" value="F:DNA binding"/>
    <property type="evidence" value="ECO:0007669"/>
    <property type="project" value="InterPro"/>
</dbReference>
<dbReference type="CDD" id="cd12148">
    <property type="entry name" value="fungal_TF_MHR"/>
    <property type="match status" value="1"/>
</dbReference>
<dbReference type="AlphaFoldDB" id="M3BQS0"/>
<feature type="compositionally biased region" description="Polar residues" evidence="2">
    <location>
        <begin position="71"/>
        <end position="80"/>
    </location>
</feature>
<evidence type="ECO:0000259" key="3">
    <source>
        <dbReference type="PROSITE" id="PS00463"/>
    </source>
</evidence>